<dbReference type="AlphaFoldDB" id="A0A8B3CXV6"/>
<evidence type="ECO:0000313" key="2">
    <source>
        <dbReference type="EMBL" id="RHX88600.1"/>
    </source>
</evidence>
<protein>
    <submittedName>
        <fullName evidence="2">Uncharacterized protein</fullName>
    </submittedName>
</protein>
<comment type="caution">
    <text evidence="2">The sequence shown here is derived from an EMBL/GenBank/DDBJ whole genome shotgun (WGS) entry which is preliminary data.</text>
</comment>
<evidence type="ECO:0000313" key="3">
    <source>
        <dbReference type="Proteomes" id="UP000266669"/>
    </source>
</evidence>
<gene>
    <name evidence="2" type="ORF">DLM78_06645</name>
</gene>
<evidence type="ECO:0000256" key="1">
    <source>
        <dbReference type="SAM" id="MobiDB-lite"/>
    </source>
</evidence>
<dbReference type="Proteomes" id="UP000266669">
    <property type="component" value="Unassembled WGS sequence"/>
</dbReference>
<organism evidence="2 3">
    <name type="scientific">Leptospira stimsonii</name>
    <dbReference type="NCBI Taxonomy" id="2202203"/>
    <lineage>
        <taxon>Bacteria</taxon>
        <taxon>Pseudomonadati</taxon>
        <taxon>Spirochaetota</taxon>
        <taxon>Spirochaetia</taxon>
        <taxon>Leptospirales</taxon>
        <taxon>Leptospiraceae</taxon>
        <taxon>Leptospira</taxon>
    </lineage>
</organism>
<proteinExistence type="predicted"/>
<accession>A0A8B3CXV6</accession>
<sequence>MILTFCKVPISTSLLSKAKRAYPKTRNVGTPPYSIDATKSHPSKCKRERNGSASVGTITTFRIGSSKNPTSDFLG</sequence>
<feature type="region of interest" description="Disordered" evidence="1">
    <location>
        <begin position="25"/>
        <end position="53"/>
    </location>
</feature>
<reference evidence="3" key="1">
    <citation type="submission" date="2018-05" db="EMBL/GenBank/DDBJ databases">
        <title>Leptospira yasudae sp. nov. and Leptospira stimsonii sp. nov., two pathogenic species of the genus Leptospira isolated from environmental sources.</title>
        <authorList>
            <person name="Casanovas-Massana A."/>
            <person name="Hamond C."/>
            <person name="Santos L.A."/>
            <person name="Hacker K.P."/>
            <person name="Balassiano I."/>
            <person name="Medeiros M.A."/>
            <person name="Reis M.G."/>
            <person name="Ko A.I."/>
            <person name="Wunder E.A."/>
        </authorList>
    </citation>
    <scope>NUCLEOTIDE SEQUENCE [LARGE SCALE GENOMIC DNA]</scope>
    <source>
        <strain evidence="3">AMB6-RJ</strain>
    </source>
</reference>
<name>A0A8B3CXV6_9LEPT</name>
<dbReference type="EMBL" id="QHCS01000001">
    <property type="protein sequence ID" value="RHX88600.1"/>
    <property type="molecule type" value="Genomic_DNA"/>
</dbReference>